<reference evidence="2" key="1">
    <citation type="submission" date="2022-06" db="EMBL/GenBank/DDBJ databases">
        <authorList>
            <person name="Berger JAMES D."/>
            <person name="Berger JAMES D."/>
        </authorList>
    </citation>
    <scope>NUCLEOTIDE SEQUENCE [LARGE SCALE GENOMIC DNA]</scope>
</reference>
<sequence>MSDDSALEEQLAEMVAFELDLDTVNFDSKFCHTSLGSPSPVDFYLQYLGLYLMKSDLINARFLCKRMPLKIKENASIKCLWELGRFLVRNDMKSFFARASQVLVDEKQPDILVRMVKQIRDRQLSSITDLFFRAYSHICVDFLCDYLSISSQDVCELFLEKGWKVCPDTRFISHSGELASDNDKALCSENDTTNNDLMSRLSELMCFMENH</sequence>
<dbReference type="AlphaFoldDB" id="A0AA85F1A3"/>
<reference evidence="3" key="2">
    <citation type="submission" date="2023-11" db="UniProtKB">
        <authorList>
            <consortium name="WormBaseParasite"/>
        </authorList>
    </citation>
    <scope>IDENTIFICATION</scope>
</reference>
<evidence type="ECO:0000313" key="3">
    <source>
        <dbReference type="WBParaSite" id="SRDH1_32460.1"/>
    </source>
</evidence>
<accession>A0AA85F1A3</accession>
<organism evidence="2 3">
    <name type="scientific">Schistosoma rodhaini</name>
    <dbReference type="NCBI Taxonomy" id="6188"/>
    <lineage>
        <taxon>Eukaryota</taxon>
        <taxon>Metazoa</taxon>
        <taxon>Spiralia</taxon>
        <taxon>Lophotrochozoa</taxon>
        <taxon>Platyhelminthes</taxon>
        <taxon>Trematoda</taxon>
        <taxon>Digenea</taxon>
        <taxon>Strigeidida</taxon>
        <taxon>Schistosomatoidea</taxon>
        <taxon>Schistosomatidae</taxon>
        <taxon>Schistosoma</taxon>
    </lineage>
</organism>
<evidence type="ECO:0000313" key="2">
    <source>
        <dbReference type="Proteomes" id="UP000050792"/>
    </source>
</evidence>
<dbReference type="Gene3D" id="1.25.40.990">
    <property type="match status" value="1"/>
</dbReference>
<dbReference type="Proteomes" id="UP000050792">
    <property type="component" value="Unassembled WGS sequence"/>
</dbReference>
<name>A0AA85F1A3_9TREM</name>
<dbReference type="WBParaSite" id="SRDH1_32460.1">
    <property type="protein sequence ID" value="SRDH1_32460.1"/>
    <property type="gene ID" value="SRDH1_32460"/>
</dbReference>
<evidence type="ECO:0000259" key="1">
    <source>
        <dbReference type="Pfam" id="PF10075"/>
    </source>
</evidence>
<dbReference type="Pfam" id="PF10075">
    <property type="entry name" value="CSN8_PSD8_EIF3K"/>
    <property type="match status" value="1"/>
</dbReference>
<feature type="domain" description="CSN8/PSMD8/EIF3K" evidence="1">
    <location>
        <begin position="42"/>
        <end position="174"/>
    </location>
</feature>
<keyword evidence="2" id="KW-1185">Reference proteome</keyword>
<dbReference type="InterPro" id="IPR033464">
    <property type="entry name" value="CSN8_PSD8_EIF3K"/>
</dbReference>
<protein>
    <recommendedName>
        <fullName evidence="1">CSN8/PSMD8/EIF3K domain-containing protein</fullName>
    </recommendedName>
</protein>
<proteinExistence type="predicted"/>